<feature type="non-terminal residue" evidence="1">
    <location>
        <position position="1"/>
    </location>
</feature>
<sequence length="22" mass="2450">GVRDELLAFAGFLDLLAQEDEQ</sequence>
<reference evidence="1 2" key="1">
    <citation type="journal article" date="2020" name="Front. Microbiol.">
        <title>Single-cell genomics of novel Actinobacteria with the Wood-Ljungdahl pathway discovered in a serpentinizing system.</title>
        <authorList>
            <person name="Merino N."/>
            <person name="Kawai M."/>
            <person name="Boyd E.S."/>
            <person name="Colman D.R."/>
            <person name="McGlynn S.E."/>
            <person name="Nealson K.H."/>
            <person name="Kurokawa K."/>
            <person name="Hongoh Y."/>
        </authorList>
    </citation>
    <scope>NUCLEOTIDE SEQUENCE [LARGE SCALE GENOMIC DNA]</scope>
    <source>
        <strain evidence="1 2">S47</strain>
    </source>
</reference>
<proteinExistence type="predicted"/>
<protein>
    <submittedName>
        <fullName evidence="1">Uncharacterized protein</fullName>
    </submittedName>
</protein>
<evidence type="ECO:0000313" key="1">
    <source>
        <dbReference type="EMBL" id="GFP40662.1"/>
    </source>
</evidence>
<gene>
    <name evidence="1" type="ORF">HKBW3S47_02359</name>
</gene>
<organism evidence="1 2">
    <name type="scientific">Candidatus Hakubella thermalkaliphila</name>
    <dbReference type="NCBI Taxonomy" id="2754717"/>
    <lineage>
        <taxon>Bacteria</taxon>
        <taxon>Bacillati</taxon>
        <taxon>Actinomycetota</taxon>
        <taxon>Actinomycetota incertae sedis</taxon>
        <taxon>Candidatus Hakubellales</taxon>
        <taxon>Candidatus Hakubellaceae</taxon>
        <taxon>Candidatus Hakubella</taxon>
    </lineage>
</organism>
<evidence type="ECO:0000313" key="2">
    <source>
        <dbReference type="Proteomes" id="UP000569018"/>
    </source>
</evidence>
<comment type="caution">
    <text evidence="1">The sequence shown here is derived from an EMBL/GenBank/DDBJ whole genome shotgun (WGS) entry which is preliminary data.</text>
</comment>
<dbReference type="AlphaFoldDB" id="A0A6V8Q7D3"/>
<dbReference type="EMBL" id="BLSD01000379">
    <property type="protein sequence ID" value="GFP40662.1"/>
    <property type="molecule type" value="Genomic_DNA"/>
</dbReference>
<dbReference type="Proteomes" id="UP000569018">
    <property type="component" value="Unassembled WGS sequence"/>
</dbReference>
<accession>A0A6V8Q7D3</accession>
<name>A0A6V8Q7D3_9ACTN</name>